<accession>A0A0F5JWA9</accession>
<proteinExistence type="predicted"/>
<evidence type="ECO:0000313" key="1">
    <source>
        <dbReference type="EMBL" id="KKB61547.1"/>
    </source>
</evidence>
<keyword evidence="2" id="KW-1185">Reference proteome</keyword>
<gene>
    <name evidence="1" type="ORF">WM40_22670</name>
</gene>
<dbReference type="Proteomes" id="UP000033618">
    <property type="component" value="Unassembled WGS sequence"/>
</dbReference>
<sequence length="189" mass="18959">MAFTKLDPLIGMVGLGTVDPVAPGVFPAGSGRMSFPQELVQAYDPNLGGGEFMVVYAPALLAPGTIVQINQVLSNGVMTAQAVPWTGTANASEPLGVVYQAITAGGYGWVQVQGNAVVNVSGAPVAGNPVYWQAAGVVSPTAVAGKQVLGAKFGSAPGVTIGQGSNAMVLTSTQAIITMQRSVSQGAIT</sequence>
<reference evidence="1 2" key="1">
    <citation type="submission" date="2015-03" db="EMBL/GenBank/DDBJ databases">
        <title>Draft Genome Sequence of Burkholderia andropogonis type strain ICMP2807, isolated from Sorghum bicolor.</title>
        <authorList>
            <person name="Lopes-Santos L."/>
            <person name="Castro D.B."/>
            <person name="Ottoboni L.M."/>
            <person name="Park D."/>
            <person name="Weirc B.S."/>
            <person name="Destefano S.A."/>
        </authorList>
    </citation>
    <scope>NUCLEOTIDE SEQUENCE [LARGE SCALE GENOMIC DNA]</scope>
    <source>
        <strain evidence="1 2">ICMP2807</strain>
    </source>
</reference>
<dbReference type="RefSeq" id="WP_046154065.1">
    <property type="nucleotide sequence ID" value="NZ_CADFGU010000001.1"/>
</dbReference>
<organism evidence="1 2">
    <name type="scientific">Robbsia andropogonis</name>
    <dbReference type="NCBI Taxonomy" id="28092"/>
    <lineage>
        <taxon>Bacteria</taxon>
        <taxon>Pseudomonadati</taxon>
        <taxon>Pseudomonadota</taxon>
        <taxon>Betaproteobacteria</taxon>
        <taxon>Burkholderiales</taxon>
        <taxon>Burkholderiaceae</taxon>
        <taxon>Robbsia</taxon>
    </lineage>
</organism>
<dbReference type="OrthoDB" id="9135298at2"/>
<comment type="caution">
    <text evidence="1">The sequence shown here is derived from an EMBL/GenBank/DDBJ whole genome shotgun (WGS) entry which is preliminary data.</text>
</comment>
<protein>
    <submittedName>
        <fullName evidence="1">Uncharacterized protein</fullName>
    </submittedName>
</protein>
<dbReference type="EMBL" id="LAQU01000039">
    <property type="protein sequence ID" value="KKB61547.1"/>
    <property type="molecule type" value="Genomic_DNA"/>
</dbReference>
<dbReference type="AlphaFoldDB" id="A0A0F5JWA9"/>
<dbReference type="PATRIC" id="fig|28092.6.peg.5334"/>
<evidence type="ECO:0000313" key="2">
    <source>
        <dbReference type="Proteomes" id="UP000033618"/>
    </source>
</evidence>
<dbReference type="STRING" id="28092.WM40_22670"/>
<name>A0A0F5JWA9_9BURK</name>